<dbReference type="EMBL" id="JBHSON010000007">
    <property type="protein sequence ID" value="MFC5745295.1"/>
    <property type="molecule type" value="Genomic_DNA"/>
</dbReference>
<dbReference type="Pfam" id="PF22691">
    <property type="entry name" value="Thiolase_C_1"/>
    <property type="match status" value="1"/>
</dbReference>
<sequence length="396" mass="42060">MTRHQSTFESSSVISGIGQSQVGRRLGRSELDLTLEALLRAIADAGLRTSDIDGLCSWPGAVYVSDGFSGPGVPQVQDALRLQLRWFDAGLEGPGQLGAVVKAMLAVHAGLCKHVLVYRTVTESSAQMGASRASALPSDTSTAPAYQQWMLPYGSISSVTWMSPYATRYMHDNGMTREQLAQIALNGRRHARLNPRAVFRDPLTMDDYFNAPVIATPLCLYDCDVPADGSTAIIVSAADTRDDLPRDPVRFAAAGTALTGRPSWDQRADLTTMAAHDAARHLWGRTDLRPGDVDVAGLYDGFSILTVLWLEALGFAPKGEVGGYIEGGERIAIEGDLPLNTGGGQLSGGRLHAFGHLYEVVTQLRGDAGDRQVTGAEVGVVAAGGGPLAGCLLLTR</sequence>
<dbReference type="EC" id="2.3.1.-" evidence="2"/>
<dbReference type="SUPFAM" id="SSF53901">
    <property type="entry name" value="Thiolase-like"/>
    <property type="match status" value="2"/>
</dbReference>
<organism evidence="2 3">
    <name type="scientific">Actinomadura rugatobispora</name>
    <dbReference type="NCBI Taxonomy" id="1994"/>
    <lineage>
        <taxon>Bacteria</taxon>
        <taxon>Bacillati</taxon>
        <taxon>Actinomycetota</taxon>
        <taxon>Actinomycetes</taxon>
        <taxon>Streptosporangiales</taxon>
        <taxon>Thermomonosporaceae</taxon>
        <taxon>Actinomadura</taxon>
    </lineage>
</organism>
<protein>
    <submittedName>
        <fullName evidence="2">Thiolase family protein</fullName>
        <ecNumber evidence="2">2.3.1.-</ecNumber>
    </submittedName>
</protein>
<dbReference type="PANTHER" id="PTHR42870">
    <property type="entry name" value="ACETYL-COA C-ACETYLTRANSFERASE"/>
    <property type="match status" value="1"/>
</dbReference>
<comment type="caution">
    <text evidence="2">The sequence shown here is derived from an EMBL/GenBank/DDBJ whole genome shotgun (WGS) entry which is preliminary data.</text>
</comment>
<dbReference type="InterPro" id="IPR055140">
    <property type="entry name" value="Thiolase_C_2"/>
</dbReference>
<name>A0ABW0ZWU7_9ACTN</name>
<feature type="domain" description="Thiolase C-terminal" evidence="1">
    <location>
        <begin position="263"/>
        <end position="388"/>
    </location>
</feature>
<evidence type="ECO:0000313" key="2">
    <source>
        <dbReference type="EMBL" id="MFC5745295.1"/>
    </source>
</evidence>
<dbReference type="Gene3D" id="3.40.47.10">
    <property type="match status" value="1"/>
</dbReference>
<dbReference type="PANTHER" id="PTHR42870:SF1">
    <property type="entry name" value="NON-SPECIFIC LIPID-TRANSFER PROTEIN-LIKE 2"/>
    <property type="match status" value="1"/>
</dbReference>
<evidence type="ECO:0000259" key="1">
    <source>
        <dbReference type="Pfam" id="PF22691"/>
    </source>
</evidence>
<dbReference type="Proteomes" id="UP001596074">
    <property type="component" value="Unassembled WGS sequence"/>
</dbReference>
<dbReference type="RefSeq" id="WP_378280919.1">
    <property type="nucleotide sequence ID" value="NZ_JBHSON010000007.1"/>
</dbReference>
<dbReference type="InterPro" id="IPR016039">
    <property type="entry name" value="Thiolase-like"/>
</dbReference>
<reference evidence="3" key="1">
    <citation type="journal article" date="2019" name="Int. J. Syst. Evol. Microbiol.">
        <title>The Global Catalogue of Microorganisms (GCM) 10K type strain sequencing project: providing services to taxonomists for standard genome sequencing and annotation.</title>
        <authorList>
            <consortium name="The Broad Institute Genomics Platform"/>
            <consortium name="The Broad Institute Genome Sequencing Center for Infectious Disease"/>
            <person name="Wu L."/>
            <person name="Ma J."/>
        </authorList>
    </citation>
    <scope>NUCLEOTIDE SEQUENCE [LARGE SCALE GENOMIC DNA]</scope>
    <source>
        <strain evidence="3">KCTC 42087</strain>
    </source>
</reference>
<evidence type="ECO:0000313" key="3">
    <source>
        <dbReference type="Proteomes" id="UP001596074"/>
    </source>
</evidence>
<dbReference type="PIRSF" id="PIRSF000429">
    <property type="entry name" value="Ac-CoA_Ac_transf"/>
    <property type="match status" value="1"/>
</dbReference>
<proteinExistence type="predicted"/>
<keyword evidence="3" id="KW-1185">Reference proteome</keyword>
<keyword evidence="2" id="KW-0808">Transferase</keyword>
<dbReference type="GO" id="GO:0016746">
    <property type="term" value="F:acyltransferase activity"/>
    <property type="evidence" value="ECO:0007669"/>
    <property type="project" value="UniProtKB-KW"/>
</dbReference>
<gene>
    <name evidence="2" type="ORF">ACFPZN_06725</name>
</gene>
<accession>A0ABW0ZWU7</accession>
<dbReference type="CDD" id="cd00829">
    <property type="entry name" value="SCP-x_thiolase"/>
    <property type="match status" value="1"/>
</dbReference>
<keyword evidence="2" id="KW-0012">Acyltransferase</keyword>
<dbReference type="InterPro" id="IPR002155">
    <property type="entry name" value="Thiolase"/>
</dbReference>